<dbReference type="EMBL" id="JAACJO010000006">
    <property type="protein sequence ID" value="KAF5357136.1"/>
    <property type="molecule type" value="Genomic_DNA"/>
</dbReference>
<feature type="signal peptide" evidence="2">
    <location>
        <begin position="1"/>
        <end position="22"/>
    </location>
</feature>
<evidence type="ECO:0000256" key="1">
    <source>
        <dbReference type="ARBA" id="ARBA00022729"/>
    </source>
</evidence>
<dbReference type="Proteomes" id="UP000559027">
    <property type="component" value="Unassembled WGS sequence"/>
</dbReference>
<evidence type="ECO:0000313" key="5">
    <source>
        <dbReference type="Proteomes" id="UP000559027"/>
    </source>
</evidence>
<organism evidence="4 5">
    <name type="scientific">Leucocoprinus leucothites</name>
    <dbReference type="NCBI Taxonomy" id="201217"/>
    <lineage>
        <taxon>Eukaryota</taxon>
        <taxon>Fungi</taxon>
        <taxon>Dikarya</taxon>
        <taxon>Basidiomycota</taxon>
        <taxon>Agaricomycotina</taxon>
        <taxon>Agaricomycetes</taxon>
        <taxon>Agaricomycetidae</taxon>
        <taxon>Agaricales</taxon>
        <taxon>Agaricineae</taxon>
        <taxon>Agaricaceae</taxon>
        <taxon>Leucocoprinus</taxon>
    </lineage>
</organism>
<gene>
    <name evidence="4" type="ORF">D9756_006816</name>
</gene>
<protein>
    <recommendedName>
        <fullName evidence="3">Yeast cell wall synthesis Kre9/Knh1-like N-terminal domain-containing protein</fullName>
    </recommendedName>
</protein>
<proteinExistence type="predicted"/>
<evidence type="ECO:0000256" key="2">
    <source>
        <dbReference type="SAM" id="SignalP"/>
    </source>
</evidence>
<evidence type="ECO:0000259" key="3">
    <source>
        <dbReference type="Pfam" id="PF10342"/>
    </source>
</evidence>
<reference evidence="4 5" key="1">
    <citation type="journal article" date="2020" name="ISME J.">
        <title>Uncovering the hidden diversity of litter-decomposition mechanisms in mushroom-forming fungi.</title>
        <authorList>
            <person name="Floudas D."/>
            <person name="Bentzer J."/>
            <person name="Ahren D."/>
            <person name="Johansson T."/>
            <person name="Persson P."/>
            <person name="Tunlid A."/>
        </authorList>
    </citation>
    <scope>NUCLEOTIDE SEQUENCE [LARGE SCALE GENOMIC DNA]</scope>
    <source>
        <strain evidence="4 5">CBS 146.42</strain>
    </source>
</reference>
<name>A0A8H5G2P7_9AGAR</name>
<keyword evidence="5" id="KW-1185">Reference proteome</keyword>
<sequence>MFSKISVAALTLLVAFTGVSHSAPLDVYTPRLLTPAAGAVWKIGTQQQVTWDTSSPPKQITNHNGTLILAKNGLLDYRNPLARGFDIMSGRQTVTVPNVAAADDYQLVLMGDSGNYGPKFSIRK</sequence>
<feature type="chain" id="PRO_5034834589" description="Yeast cell wall synthesis Kre9/Knh1-like N-terminal domain-containing protein" evidence="2">
    <location>
        <begin position="23"/>
        <end position="124"/>
    </location>
</feature>
<dbReference type="InterPro" id="IPR018466">
    <property type="entry name" value="Kre9/Knh1-like_N"/>
</dbReference>
<evidence type="ECO:0000313" key="4">
    <source>
        <dbReference type="EMBL" id="KAF5357136.1"/>
    </source>
</evidence>
<dbReference type="AlphaFoldDB" id="A0A8H5G2P7"/>
<dbReference type="OrthoDB" id="2317741at2759"/>
<keyword evidence="1 2" id="KW-0732">Signal</keyword>
<accession>A0A8H5G2P7</accession>
<comment type="caution">
    <text evidence="4">The sequence shown here is derived from an EMBL/GenBank/DDBJ whole genome shotgun (WGS) entry which is preliminary data.</text>
</comment>
<feature type="domain" description="Yeast cell wall synthesis Kre9/Knh1-like N-terminal" evidence="3">
    <location>
        <begin position="34"/>
        <end position="122"/>
    </location>
</feature>
<dbReference type="Pfam" id="PF10342">
    <property type="entry name" value="Kre9_KNH"/>
    <property type="match status" value="1"/>
</dbReference>